<proteinExistence type="predicted"/>
<dbReference type="AlphaFoldDB" id="A0A931WPX5"/>
<evidence type="ECO:0000313" key="1">
    <source>
        <dbReference type="EMBL" id="MBI2097211.1"/>
    </source>
</evidence>
<comment type="caution">
    <text evidence="1">The sequence shown here is derived from an EMBL/GenBank/DDBJ whole genome shotgun (WGS) entry which is preliminary data.</text>
</comment>
<dbReference type="EMBL" id="JACOZA010000086">
    <property type="protein sequence ID" value="MBI2097211.1"/>
    <property type="molecule type" value="Genomic_DNA"/>
</dbReference>
<sequence>MLGNDNSFETVYVVCDPVPPFDSIEVARGKGSTAASMFAGDTLAILGQHQE</sequence>
<organism evidence="1 2">
    <name type="scientific">Candidatus Sungiibacteriota bacterium</name>
    <dbReference type="NCBI Taxonomy" id="2750080"/>
    <lineage>
        <taxon>Bacteria</taxon>
        <taxon>Candidatus Sungiibacteriota</taxon>
    </lineage>
</organism>
<protein>
    <submittedName>
        <fullName evidence="1">Uncharacterized protein</fullName>
    </submittedName>
</protein>
<evidence type="ECO:0000313" key="2">
    <source>
        <dbReference type="Proteomes" id="UP000724148"/>
    </source>
</evidence>
<reference evidence="1" key="1">
    <citation type="submission" date="2020-07" db="EMBL/GenBank/DDBJ databases">
        <title>Huge and variable diversity of episymbiotic CPR bacteria and DPANN archaea in groundwater ecosystems.</title>
        <authorList>
            <person name="He C.Y."/>
            <person name="Keren R."/>
            <person name="Whittaker M."/>
            <person name="Farag I.F."/>
            <person name="Doudna J."/>
            <person name="Cate J.H.D."/>
            <person name="Banfield J.F."/>
        </authorList>
    </citation>
    <scope>NUCLEOTIDE SEQUENCE</scope>
    <source>
        <strain evidence="1">NC_groundwater_193_Ag_S-0.1um_51_7</strain>
    </source>
</reference>
<accession>A0A931WPX5</accession>
<gene>
    <name evidence="1" type="ORF">HYT40_03655</name>
</gene>
<dbReference type="Proteomes" id="UP000724148">
    <property type="component" value="Unassembled WGS sequence"/>
</dbReference>
<name>A0A931WPX5_9BACT</name>